<accession>A0A059BAA2</accession>
<dbReference type="EMBL" id="KK198759">
    <property type="protein sequence ID" value="KCW62929.1"/>
    <property type="molecule type" value="Genomic_DNA"/>
</dbReference>
<gene>
    <name evidence="1" type="ORF">EUGRSUZ_G00521</name>
</gene>
<proteinExistence type="predicted"/>
<dbReference type="Gramene" id="KCW62929">
    <property type="protein sequence ID" value="KCW62929"/>
    <property type="gene ID" value="EUGRSUZ_G00521"/>
</dbReference>
<dbReference type="InParanoid" id="A0A059BAA2"/>
<name>A0A059BAA2_EUCGR</name>
<dbReference type="AlphaFoldDB" id="A0A059BAA2"/>
<organism evidence="1">
    <name type="scientific">Eucalyptus grandis</name>
    <name type="common">Flooded gum</name>
    <dbReference type="NCBI Taxonomy" id="71139"/>
    <lineage>
        <taxon>Eukaryota</taxon>
        <taxon>Viridiplantae</taxon>
        <taxon>Streptophyta</taxon>
        <taxon>Embryophyta</taxon>
        <taxon>Tracheophyta</taxon>
        <taxon>Spermatophyta</taxon>
        <taxon>Magnoliopsida</taxon>
        <taxon>eudicotyledons</taxon>
        <taxon>Gunneridae</taxon>
        <taxon>Pentapetalae</taxon>
        <taxon>rosids</taxon>
        <taxon>malvids</taxon>
        <taxon>Myrtales</taxon>
        <taxon>Myrtaceae</taxon>
        <taxon>Myrtoideae</taxon>
        <taxon>Eucalypteae</taxon>
        <taxon>Eucalyptus</taxon>
    </lineage>
</organism>
<evidence type="ECO:0000313" key="1">
    <source>
        <dbReference type="EMBL" id="KCW62929.1"/>
    </source>
</evidence>
<protein>
    <submittedName>
        <fullName evidence="1">Uncharacterized protein</fullName>
    </submittedName>
</protein>
<sequence length="96" mass="10680">MVPMVSPINHSALEVQSSIYLLVAGLSVADRNCCYELAGGSFPSMNAPDLSSVLDMDPFYRGHNPYCSLVRDFFFHLAQGYHDFAEEYNFAEHLAA</sequence>
<reference evidence="1" key="1">
    <citation type="submission" date="2013-07" db="EMBL/GenBank/DDBJ databases">
        <title>The genome of Eucalyptus grandis.</title>
        <authorList>
            <person name="Schmutz J."/>
            <person name="Hayes R."/>
            <person name="Myburg A."/>
            <person name="Tuskan G."/>
            <person name="Grattapaglia D."/>
            <person name="Rokhsar D.S."/>
        </authorList>
    </citation>
    <scope>NUCLEOTIDE SEQUENCE</scope>
    <source>
        <tissue evidence="1">Leaf extractions</tissue>
    </source>
</reference>